<feature type="domain" description="Aminoglycoside phosphotransferase" evidence="2">
    <location>
        <begin position="35"/>
        <end position="232"/>
    </location>
</feature>
<name>A0A942TCA5_9BACI</name>
<reference evidence="3 4" key="1">
    <citation type="submission" date="2021-05" db="EMBL/GenBank/DDBJ databases">
        <title>Novel Bacillus species.</title>
        <authorList>
            <person name="Liu G."/>
        </authorList>
    </citation>
    <scope>NUCLEOTIDE SEQUENCE [LARGE SCALE GENOMIC DNA]</scope>
    <source>
        <strain evidence="4">FJAT-49780</strain>
    </source>
</reference>
<dbReference type="PANTHER" id="PTHR21064">
    <property type="entry name" value="AMINOGLYCOSIDE PHOSPHOTRANSFERASE DOMAIN-CONTAINING PROTEIN-RELATED"/>
    <property type="match status" value="1"/>
</dbReference>
<dbReference type="RefSeq" id="WP_213124191.1">
    <property type="nucleotide sequence ID" value="NZ_JAGYPG010000001.1"/>
</dbReference>
<gene>
    <name evidence="3" type="ORF">KHA97_08175</name>
</gene>
<sequence>MYIKKINEILERELNREIIDICLQSEGFQNIVATFKSDEKQYVARFSQKKKESIQAEIQWMEYLQGKGISLAAPVQFGSLEKVIEIEINQENYLLTFFQHTGGQPVNVLDSAEWNGEFFYRWGRMIALLHNISGPAFKRPEGSATIESDTKWVNDCYKDLKIQLNTFSKTTTNFGLIHNDLHQGNFHIVDGEIILFDFDDCAYQFFAQDLAVSIYHAIWTGTSFYPEWEDFPHYFLTHFLNGYLSIRQLSEDMYDQLLVLLQMRELFLYTLFLEKWDPETMEDWQFGKLRELERNLREKRIPYEQEIRKVSIIL</sequence>
<dbReference type="InterPro" id="IPR050249">
    <property type="entry name" value="Pseudomonas-type_ThrB"/>
</dbReference>
<evidence type="ECO:0000313" key="4">
    <source>
        <dbReference type="Proteomes" id="UP000681414"/>
    </source>
</evidence>
<evidence type="ECO:0000313" key="3">
    <source>
        <dbReference type="EMBL" id="MBS4195055.1"/>
    </source>
</evidence>
<dbReference type="Gene3D" id="3.30.200.20">
    <property type="entry name" value="Phosphorylase Kinase, domain 1"/>
    <property type="match status" value="1"/>
</dbReference>
<keyword evidence="4" id="KW-1185">Reference proteome</keyword>
<dbReference type="PANTHER" id="PTHR21064:SF6">
    <property type="entry name" value="AMINOGLYCOSIDE PHOSPHOTRANSFERASE DOMAIN-CONTAINING PROTEIN"/>
    <property type="match status" value="1"/>
</dbReference>
<comment type="similarity">
    <text evidence="1">Belongs to the pseudomonas-type ThrB family.</text>
</comment>
<dbReference type="Proteomes" id="UP000681414">
    <property type="component" value="Unassembled WGS sequence"/>
</dbReference>
<dbReference type="GO" id="GO:0004413">
    <property type="term" value="F:homoserine kinase activity"/>
    <property type="evidence" value="ECO:0007669"/>
    <property type="project" value="TreeGrafter"/>
</dbReference>
<organism evidence="3 4">
    <name type="scientific">Lederbergia citri</name>
    <dbReference type="NCBI Taxonomy" id="2833580"/>
    <lineage>
        <taxon>Bacteria</taxon>
        <taxon>Bacillati</taxon>
        <taxon>Bacillota</taxon>
        <taxon>Bacilli</taxon>
        <taxon>Bacillales</taxon>
        <taxon>Bacillaceae</taxon>
        <taxon>Lederbergia</taxon>
    </lineage>
</organism>
<accession>A0A942TCA5</accession>
<proteinExistence type="inferred from homology"/>
<dbReference type="EMBL" id="JAGYPG010000001">
    <property type="protein sequence ID" value="MBS4195055.1"/>
    <property type="molecule type" value="Genomic_DNA"/>
</dbReference>
<protein>
    <submittedName>
        <fullName evidence="3">Phosphotransferase</fullName>
    </submittedName>
</protein>
<dbReference type="InterPro" id="IPR002575">
    <property type="entry name" value="Aminoglycoside_PTrfase"/>
</dbReference>
<dbReference type="GO" id="GO:0009088">
    <property type="term" value="P:threonine biosynthetic process"/>
    <property type="evidence" value="ECO:0007669"/>
    <property type="project" value="TreeGrafter"/>
</dbReference>
<dbReference type="AlphaFoldDB" id="A0A942TCA5"/>
<dbReference type="SUPFAM" id="SSF56112">
    <property type="entry name" value="Protein kinase-like (PK-like)"/>
    <property type="match status" value="1"/>
</dbReference>
<dbReference type="InterPro" id="IPR011009">
    <property type="entry name" value="Kinase-like_dom_sf"/>
</dbReference>
<evidence type="ECO:0000259" key="2">
    <source>
        <dbReference type="Pfam" id="PF01636"/>
    </source>
</evidence>
<dbReference type="Gene3D" id="3.90.1200.10">
    <property type="match status" value="1"/>
</dbReference>
<evidence type="ECO:0000256" key="1">
    <source>
        <dbReference type="ARBA" id="ARBA00038240"/>
    </source>
</evidence>
<comment type="caution">
    <text evidence="3">The sequence shown here is derived from an EMBL/GenBank/DDBJ whole genome shotgun (WGS) entry which is preliminary data.</text>
</comment>
<dbReference type="Pfam" id="PF01636">
    <property type="entry name" value="APH"/>
    <property type="match status" value="1"/>
</dbReference>